<organism evidence="1 2">
    <name type="scientific">Rhizobium jaguaris</name>
    <dbReference type="NCBI Taxonomy" id="1312183"/>
    <lineage>
        <taxon>Bacteria</taxon>
        <taxon>Pseudomonadati</taxon>
        <taxon>Pseudomonadota</taxon>
        <taxon>Alphaproteobacteria</taxon>
        <taxon>Hyphomicrobiales</taxon>
        <taxon>Rhizobiaceae</taxon>
        <taxon>Rhizobium/Agrobacterium group</taxon>
        <taxon>Rhizobium</taxon>
    </lineage>
</organism>
<dbReference type="AlphaFoldDB" id="A0A387G0S4"/>
<dbReference type="EMBL" id="CP032695">
    <property type="protein sequence ID" value="AYG62985.1"/>
    <property type="molecule type" value="Genomic_DNA"/>
</dbReference>
<accession>A0A387G0S4</accession>
<dbReference type="KEGG" id="rjg:CCGE525_30190"/>
<evidence type="ECO:0000313" key="2">
    <source>
        <dbReference type="Proteomes" id="UP000282195"/>
    </source>
</evidence>
<geneLocation type="plasmid" evidence="2">
    <name>prccge525c</name>
</geneLocation>
<sequence length="58" mass="6681">MFDKILIDRQRFDLLIIGYMGHSALHNHLIGSITDRLVELAPCQFSSSNDCHARPAWR</sequence>
<keyword evidence="2" id="KW-1185">Reference proteome</keyword>
<evidence type="ECO:0000313" key="1">
    <source>
        <dbReference type="EMBL" id="AYG62985.1"/>
    </source>
</evidence>
<gene>
    <name evidence="1" type="ORF">CCGE525_30190</name>
</gene>
<dbReference type="Gene3D" id="3.40.50.620">
    <property type="entry name" value="HUPs"/>
    <property type="match status" value="1"/>
</dbReference>
<dbReference type="SUPFAM" id="SSF52402">
    <property type="entry name" value="Adenine nucleotide alpha hydrolases-like"/>
    <property type="match status" value="1"/>
</dbReference>
<dbReference type="RefSeq" id="WP_120707892.1">
    <property type="nucleotide sequence ID" value="NZ_CP032695.1"/>
</dbReference>
<dbReference type="InterPro" id="IPR014729">
    <property type="entry name" value="Rossmann-like_a/b/a_fold"/>
</dbReference>
<dbReference type="OrthoDB" id="9804721at2"/>
<name>A0A387G0S4_9HYPH</name>
<keyword evidence="1" id="KW-0614">Plasmid</keyword>
<protein>
    <submittedName>
        <fullName evidence="1">Universal stress protein</fullName>
    </submittedName>
</protein>
<dbReference type="Proteomes" id="UP000282195">
    <property type="component" value="Plasmid pRCCGE525c"/>
</dbReference>
<reference evidence="1 2" key="1">
    <citation type="submission" date="2018-10" db="EMBL/GenBank/DDBJ databases">
        <title>Rhizobium etli, R. leguminosarum and a new Rhizobium genospecies from Phaseolus dumosus.</title>
        <authorList>
            <person name="Ramirez-Puebla S.T."/>
            <person name="Rogel-Hernandez M.A."/>
            <person name="Guerrero G."/>
            <person name="Ormeno-Orrillo E."/>
            <person name="Martinez-Romero J.C."/>
            <person name="Negrete-Yankelevich S."/>
            <person name="Martinez-Romero E."/>
        </authorList>
    </citation>
    <scope>NUCLEOTIDE SEQUENCE [LARGE SCALE GENOMIC DNA]</scope>
    <source>
        <strain evidence="1 2">CCGE525</strain>
        <plasmid evidence="2">prccge525c</plasmid>
    </source>
</reference>
<proteinExistence type="predicted"/>